<feature type="compositionally biased region" description="Basic and acidic residues" evidence="1">
    <location>
        <begin position="1"/>
        <end position="28"/>
    </location>
</feature>
<feature type="region of interest" description="Disordered" evidence="1">
    <location>
        <begin position="1"/>
        <end position="65"/>
    </location>
</feature>
<sequence>MSVRRYQPEPRPPEHRSIEHPSDHDRPYHLRRFNRSRNRVNTKSLQSIELNRASTLLPQKNHSQRRKLLSLERNDPSEQATERAELQQSVRHLPAEPHAKPPHRPLRTIETGNLEARERRIKDCIQLMQGVLSEIQHQKSQKGGVAVAVTQAAGGECPEGRTVGSKEGSLSKFENYVRKVVNLRQDSKVIILRKAKTKSLIANNSAVRSTAILNAHRFDTIREAKPR</sequence>
<feature type="compositionally biased region" description="Basic residues" evidence="1">
    <location>
        <begin position="29"/>
        <end position="40"/>
    </location>
</feature>
<dbReference type="HOGENOM" id="CLU_1220767_0_0_1"/>
<organism evidence="2 3">
    <name type="scientific">Daphnia pulex</name>
    <name type="common">Water flea</name>
    <dbReference type="NCBI Taxonomy" id="6669"/>
    <lineage>
        <taxon>Eukaryota</taxon>
        <taxon>Metazoa</taxon>
        <taxon>Ecdysozoa</taxon>
        <taxon>Arthropoda</taxon>
        <taxon>Crustacea</taxon>
        <taxon>Branchiopoda</taxon>
        <taxon>Diplostraca</taxon>
        <taxon>Cladocera</taxon>
        <taxon>Anomopoda</taxon>
        <taxon>Daphniidae</taxon>
        <taxon>Daphnia</taxon>
    </lineage>
</organism>
<keyword evidence="3" id="KW-1185">Reference proteome</keyword>
<dbReference type="Proteomes" id="UP000000305">
    <property type="component" value="Unassembled WGS sequence"/>
</dbReference>
<evidence type="ECO:0000313" key="2">
    <source>
        <dbReference type="EMBL" id="EFX60277.1"/>
    </source>
</evidence>
<gene>
    <name evidence="2" type="ORF">DAPPUDRAFT_344265</name>
</gene>
<accession>E9I6V3</accession>
<evidence type="ECO:0000256" key="1">
    <source>
        <dbReference type="SAM" id="MobiDB-lite"/>
    </source>
</evidence>
<proteinExistence type="predicted"/>
<dbReference type="AlphaFoldDB" id="E9I6V3"/>
<dbReference type="EMBL" id="GL736725">
    <property type="protein sequence ID" value="EFX60277.1"/>
    <property type="molecule type" value="Genomic_DNA"/>
</dbReference>
<dbReference type="InParanoid" id="E9I6V3"/>
<reference evidence="2 3" key="1">
    <citation type="journal article" date="2011" name="Science">
        <title>The ecoresponsive genome of Daphnia pulex.</title>
        <authorList>
            <person name="Colbourne J.K."/>
            <person name="Pfrender M.E."/>
            <person name="Gilbert D."/>
            <person name="Thomas W.K."/>
            <person name="Tucker A."/>
            <person name="Oakley T.H."/>
            <person name="Tokishita S."/>
            <person name="Aerts A."/>
            <person name="Arnold G.J."/>
            <person name="Basu M.K."/>
            <person name="Bauer D.J."/>
            <person name="Caceres C.E."/>
            <person name="Carmel L."/>
            <person name="Casola C."/>
            <person name="Choi J.H."/>
            <person name="Detter J.C."/>
            <person name="Dong Q."/>
            <person name="Dusheyko S."/>
            <person name="Eads B.D."/>
            <person name="Frohlich T."/>
            <person name="Geiler-Samerotte K.A."/>
            <person name="Gerlach D."/>
            <person name="Hatcher P."/>
            <person name="Jogdeo S."/>
            <person name="Krijgsveld J."/>
            <person name="Kriventseva E.V."/>
            <person name="Kultz D."/>
            <person name="Laforsch C."/>
            <person name="Lindquist E."/>
            <person name="Lopez J."/>
            <person name="Manak J.R."/>
            <person name="Muller J."/>
            <person name="Pangilinan J."/>
            <person name="Patwardhan R.P."/>
            <person name="Pitluck S."/>
            <person name="Pritham E.J."/>
            <person name="Rechtsteiner A."/>
            <person name="Rho M."/>
            <person name="Rogozin I.B."/>
            <person name="Sakarya O."/>
            <person name="Salamov A."/>
            <person name="Schaack S."/>
            <person name="Shapiro H."/>
            <person name="Shiga Y."/>
            <person name="Skalitzky C."/>
            <person name="Smith Z."/>
            <person name="Souvorov A."/>
            <person name="Sung W."/>
            <person name="Tang Z."/>
            <person name="Tsuchiya D."/>
            <person name="Tu H."/>
            <person name="Vos H."/>
            <person name="Wang M."/>
            <person name="Wolf Y.I."/>
            <person name="Yamagata H."/>
            <person name="Yamada T."/>
            <person name="Ye Y."/>
            <person name="Shaw J.R."/>
            <person name="Andrews J."/>
            <person name="Crease T.J."/>
            <person name="Tang H."/>
            <person name="Lucas S.M."/>
            <person name="Robertson H.M."/>
            <person name="Bork P."/>
            <person name="Koonin E.V."/>
            <person name="Zdobnov E.M."/>
            <person name="Grigoriev I.V."/>
            <person name="Lynch M."/>
            <person name="Boore J.L."/>
        </authorList>
    </citation>
    <scope>NUCLEOTIDE SEQUENCE [LARGE SCALE GENOMIC DNA]</scope>
</reference>
<protein>
    <submittedName>
        <fullName evidence="2">Uncharacterized protein</fullName>
    </submittedName>
</protein>
<evidence type="ECO:0000313" key="3">
    <source>
        <dbReference type="Proteomes" id="UP000000305"/>
    </source>
</evidence>
<dbReference type="KEGG" id="dpx:DAPPUDRAFT_344265"/>
<feature type="compositionally biased region" description="Polar residues" evidence="1">
    <location>
        <begin position="41"/>
        <end position="61"/>
    </location>
</feature>
<name>E9I6V3_DAPPU</name>